<name>A0ABR9GCM0_9GAMM</name>
<dbReference type="RefSeq" id="WP_192556566.1">
    <property type="nucleotide sequence ID" value="NZ_JACZZA010000009.1"/>
</dbReference>
<comment type="caution">
    <text evidence="2">The sequence shown here is derived from an EMBL/GenBank/DDBJ whole genome shotgun (WGS) entry which is preliminary data.</text>
</comment>
<protein>
    <submittedName>
        <fullName evidence="2">FAD/NAD(P)-binding protein</fullName>
    </submittedName>
</protein>
<keyword evidence="3" id="KW-1185">Reference proteome</keyword>
<evidence type="ECO:0000313" key="2">
    <source>
        <dbReference type="EMBL" id="MBE1161724.1"/>
    </source>
</evidence>
<dbReference type="Pfam" id="PF13454">
    <property type="entry name" value="NAD_binding_9"/>
    <property type="match status" value="1"/>
</dbReference>
<gene>
    <name evidence="2" type="ORF">IGX34_15175</name>
</gene>
<dbReference type="PANTHER" id="PTHR40254">
    <property type="entry name" value="BLR0577 PROTEIN"/>
    <property type="match status" value="1"/>
</dbReference>
<evidence type="ECO:0000313" key="3">
    <source>
        <dbReference type="Proteomes" id="UP000651010"/>
    </source>
</evidence>
<dbReference type="Gene3D" id="3.50.50.60">
    <property type="entry name" value="FAD/NAD(P)-binding domain"/>
    <property type="match status" value="1"/>
</dbReference>
<evidence type="ECO:0000259" key="1">
    <source>
        <dbReference type="Pfam" id="PF13454"/>
    </source>
</evidence>
<dbReference type="InterPro" id="IPR052189">
    <property type="entry name" value="L-asp_N-monooxygenase_NS-form"/>
</dbReference>
<feature type="domain" description="FAD-dependent urate hydroxylase HpyO/Asp monooxygenase CreE-like FAD/NAD(P)-binding" evidence="1">
    <location>
        <begin position="5"/>
        <end position="152"/>
    </location>
</feature>
<dbReference type="InterPro" id="IPR038732">
    <property type="entry name" value="HpyO/CreE_NAD-binding"/>
</dbReference>
<proteinExistence type="predicted"/>
<sequence>MTDIAIIGGGAAGAALFGALLNREHGGSLHWITGPATPGRGVAYATQEEHHLLNVRAVGMGLYVDQDEDFVQHATRQRADVRATDFLPRRLFGDFVEAQWRKRMTAAEKRARPFALHTVEALRVEPQIHGYDVLLSDQRTLHVDTVILAVGALSPRPLRTVSAQALASGAFELNPWNLPRRSRAPRRLIVIGTGLTAVDTLLSASRQWPDTELVAVSRHGLLPFVHPELPAQPYPQQDQLNAQLLASAATAGMLRTIRHAIRHAPQVDWRSVIDGMRPINTTVWQGLSLARRRQFLRHARWIWEAARHRTAPASAEFIQQLRDEGRLQVHAARVLGVDGQGPLDVTVRARASQALSRLQADLVVQATGLDTAVAFTEHALLAQLIEDGLAVADPLQLGVAAQPDGRLINARGDAQPGLYAIGSLLRGNLWECTAMPEIRAAAHTLAAHLAAERNGAPASSPATV</sequence>
<dbReference type="PANTHER" id="PTHR40254:SF1">
    <property type="entry name" value="BLR0577 PROTEIN"/>
    <property type="match status" value="1"/>
</dbReference>
<organism evidence="2 3">
    <name type="scientific">Dyella acidiphila</name>
    <dbReference type="NCBI Taxonomy" id="2775866"/>
    <lineage>
        <taxon>Bacteria</taxon>
        <taxon>Pseudomonadati</taxon>
        <taxon>Pseudomonadota</taxon>
        <taxon>Gammaproteobacteria</taxon>
        <taxon>Lysobacterales</taxon>
        <taxon>Rhodanobacteraceae</taxon>
        <taxon>Dyella</taxon>
    </lineage>
</organism>
<dbReference type="SUPFAM" id="SSF51971">
    <property type="entry name" value="Nucleotide-binding domain"/>
    <property type="match status" value="1"/>
</dbReference>
<dbReference type="Proteomes" id="UP000651010">
    <property type="component" value="Unassembled WGS sequence"/>
</dbReference>
<dbReference type="EMBL" id="JACZZA010000009">
    <property type="protein sequence ID" value="MBE1161724.1"/>
    <property type="molecule type" value="Genomic_DNA"/>
</dbReference>
<accession>A0ABR9GCM0</accession>
<dbReference type="InterPro" id="IPR036188">
    <property type="entry name" value="FAD/NAD-bd_sf"/>
</dbReference>
<reference evidence="2 3" key="1">
    <citation type="submission" date="2020-09" db="EMBL/GenBank/DDBJ databases">
        <title>Dyella sp. 7MK23 isolated from forest soil.</title>
        <authorList>
            <person name="Fu J."/>
        </authorList>
    </citation>
    <scope>NUCLEOTIDE SEQUENCE [LARGE SCALE GENOMIC DNA]</scope>
    <source>
        <strain evidence="2 3">7MK23</strain>
    </source>
</reference>